<dbReference type="InterPro" id="IPR036291">
    <property type="entry name" value="NAD(P)-bd_dom_sf"/>
</dbReference>
<evidence type="ECO:0000256" key="8">
    <source>
        <dbReference type="ARBA" id="ARBA00023136"/>
    </source>
</evidence>
<dbReference type="Proteomes" id="UP000002668">
    <property type="component" value="Genome"/>
</dbReference>
<dbReference type="PRINTS" id="PR00080">
    <property type="entry name" value="SDRFAMILY"/>
</dbReference>
<evidence type="ECO:0000256" key="6">
    <source>
        <dbReference type="ARBA" id="ARBA00023002"/>
    </source>
</evidence>
<dbReference type="eggNOG" id="KOG1201">
    <property type="taxonomic scope" value="Eukaryota"/>
</dbReference>
<dbReference type="InParanoid" id="E4ZI71"/>
<evidence type="ECO:0000256" key="11">
    <source>
        <dbReference type="ARBA" id="ARBA00082544"/>
    </source>
</evidence>
<dbReference type="HOGENOM" id="CLU_010194_5_2_1"/>
<keyword evidence="3" id="KW-0812">Transmembrane</keyword>
<evidence type="ECO:0000256" key="12">
    <source>
        <dbReference type="RuleBase" id="RU000363"/>
    </source>
</evidence>
<evidence type="ECO:0000256" key="5">
    <source>
        <dbReference type="ARBA" id="ARBA00022989"/>
    </source>
</evidence>
<dbReference type="OrthoDB" id="10253736at2759"/>
<dbReference type="Gene3D" id="3.40.50.720">
    <property type="entry name" value="NAD(P)-binding Rossmann-like Domain"/>
    <property type="match status" value="1"/>
</dbReference>
<evidence type="ECO:0000256" key="10">
    <source>
        <dbReference type="ARBA" id="ARBA00068717"/>
    </source>
</evidence>
<accession>E4ZI71</accession>
<keyword evidence="7" id="KW-0443">Lipid metabolism</keyword>
<comment type="similarity">
    <text evidence="2 12">Belongs to the short-chain dehydrogenases/reductases (SDR) family.</text>
</comment>
<keyword evidence="6" id="KW-0560">Oxidoreductase</keyword>
<evidence type="ECO:0000256" key="7">
    <source>
        <dbReference type="ARBA" id="ARBA00023098"/>
    </source>
</evidence>
<keyword evidence="5" id="KW-1133">Transmembrane helix</keyword>
<dbReference type="FunCoup" id="E4ZI71">
    <property type="interactions" value="479"/>
</dbReference>
<organism evidence="14">
    <name type="scientific">Leptosphaeria maculans (strain JN3 / isolate v23.1.3 / race Av1-4-5-6-7-8)</name>
    <name type="common">Blackleg fungus</name>
    <name type="synonym">Phoma lingam</name>
    <dbReference type="NCBI Taxonomy" id="985895"/>
    <lineage>
        <taxon>Eukaryota</taxon>
        <taxon>Fungi</taxon>
        <taxon>Dikarya</taxon>
        <taxon>Ascomycota</taxon>
        <taxon>Pezizomycotina</taxon>
        <taxon>Dothideomycetes</taxon>
        <taxon>Pleosporomycetidae</taxon>
        <taxon>Pleosporales</taxon>
        <taxon>Pleosporineae</taxon>
        <taxon>Leptosphaeriaceae</taxon>
        <taxon>Plenodomus</taxon>
        <taxon>Plenodomus lingam/Leptosphaeria maculans species complex</taxon>
    </lineage>
</organism>
<proteinExistence type="inferred from homology"/>
<dbReference type="PANTHER" id="PTHR24322:SF736">
    <property type="entry name" value="RETINOL DEHYDROGENASE 10"/>
    <property type="match status" value="1"/>
</dbReference>
<dbReference type="GO" id="GO:0016020">
    <property type="term" value="C:membrane"/>
    <property type="evidence" value="ECO:0007669"/>
    <property type="project" value="UniProtKB-SubCell"/>
</dbReference>
<evidence type="ECO:0000313" key="14">
    <source>
        <dbReference type="Proteomes" id="UP000002668"/>
    </source>
</evidence>
<dbReference type="InterPro" id="IPR020904">
    <property type="entry name" value="Sc_DH/Rdtase_CS"/>
</dbReference>
<protein>
    <recommendedName>
        <fullName evidence="10">Short-chain dehydrogenase/reductase 3</fullName>
    </recommendedName>
    <alternativeName>
        <fullName evidence="11">Retinal short-chain dehydrogenase/reductase 1</fullName>
    </alternativeName>
</protein>
<sequence>MSFPFLSTLRPVLVSKPFLIPTSLFCTYKLLDCLSTYLSQRSLNNWEADSTWDWDKEIVLITGGANGIGAAIAKQFAERGIKVVVWDVQKPGEELLAYPTLHYTPVDLTSPTLTTAFAHLRSTHGPPTILINNAGIAASSSFLAENPETTARHFAVNTLSQMRMVQEFLPDMVARDHGHVVTVASASSWISTSGLVSYAASKAAVMAFHEGVGQELRVRYRARKVRMTIAFPHFVRTKMVANLTTLHDFRDFLLEPDYVATEIVKQVLSGQSGNLVLPPSNKWLSRLRSMPAWYRYYVAGLDPDVYAPKKKE</sequence>
<gene>
    <name evidence="13" type="ORF">LEMA_P057660.1</name>
</gene>
<dbReference type="Pfam" id="PF00106">
    <property type="entry name" value="adh_short"/>
    <property type="match status" value="1"/>
</dbReference>
<evidence type="ECO:0000313" key="13">
    <source>
        <dbReference type="EMBL" id="CBX90732.1"/>
    </source>
</evidence>
<dbReference type="InterPro" id="IPR002347">
    <property type="entry name" value="SDR_fam"/>
</dbReference>
<dbReference type="GeneID" id="13284237"/>
<evidence type="ECO:0000256" key="9">
    <source>
        <dbReference type="ARBA" id="ARBA00059620"/>
    </source>
</evidence>
<comment type="subcellular location">
    <subcellularLocation>
        <location evidence="1">Membrane</location>
        <topology evidence="1">Multi-pass membrane protein</topology>
    </subcellularLocation>
</comment>
<evidence type="ECO:0000256" key="2">
    <source>
        <dbReference type="ARBA" id="ARBA00006484"/>
    </source>
</evidence>
<evidence type="ECO:0000256" key="4">
    <source>
        <dbReference type="ARBA" id="ARBA00022857"/>
    </source>
</evidence>
<comment type="function">
    <text evidence="9">Catalyzes the reduction of all-trans-retinal to all-trans-retinol in the presence of NADPH.</text>
</comment>
<dbReference type="EMBL" id="FP929065">
    <property type="protein sequence ID" value="CBX90732.1"/>
    <property type="molecule type" value="Genomic_DNA"/>
</dbReference>
<dbReference type="PRINTS" id="PR00081">
    <property type="entry name" value="GDHRDH"/>
</dbReference>
<dbReference type="SUPFAM" id="SSF51735">
    <property type="entry name" value="NAD(P)-binding Rossmann-fold domains"/>
    <property type="match status" value="1"/>
</dbReference>
<keyword evidence="8" id="KW-0472">Membrane</keyword>
<evidence type="ECO:0000256" key="1">
    <source>
        <dbReference type="ARBA" id="ARBA00004141"/>
    </source>
</evidence>
<dbReference type="PANTHER" id="PTHR24322">
    <property type="entry name" value="PKSB"/>
    <property type="match status" value="1"/>
</dbReference>
<name>E4ZI71_LEPMJ</name>
<dbReference type="GO" id="GO:0052650">
    <property type="term" value="F:all-trans-retinol dehydrogenase (NADP+) activity"/>
    <property type="evidence" value="ECO:0007669"/>
    <property type="project" value="UniProtKB-ARBA"/>
</dbReference>
<dbReference type="FunFam" id="3.40.50.720:FF:000131">
    <property type="entry name" value="Short-chain dehydrogenase/reductase 3"/>
    <property type="match status" value="1"/>
</dbReference>
<dbReference type="STRING" id="985895.E4ZI71"/>
<keyword evidence="14" id="KW-1185">Reference proteome</keyword>
<dbReference type="OMA" id="DQIQMSL"/>
<dbReference type="VEuPathDB" id="FungiDB:LEMA_P057660.1"/>
<reference evidence="14" key="1">
    <citation type="journal article" date="2011" name="Nat. Commun.">
        <title>Effector diversification within compartments of the Leptosphaeria maculans genome affected by Repeat-Induced Point mutations.</title>
        <authorList>
            <person name="Rouxel T."/>
            <person name="Grandaubert J."/>
            <person name="Hane J.K."/>
            <person name="Hoede C."/>
            <person name="van de Wouw A.P."/>
            <person name="Couloux A."/>
            <person name="Dominguez V."/>
            <person name="Anthouard V."/>
            <person name="Bally P."/>
            <person name="Bourras S."/>
            <person name="Cozijnsen A.J."/>
            <person name="Ciuffetti L.M."/>
            <person name="Degrave A."/>
            <person name="Dilmaghani A."/>
            <person name="Duret L."/>
            <person name="Fudal I."/>
            <person name="Goodwin S.B."/>
            <person name="Gout L."/>
            <person name="Glaser N."/>
            <person name="Linglin J."/>
            <person name="Kema G.H.J."/>
            <person name="Lapalu N."/>
            <person name="Lawrence C.B."/>
            <person name="May K."/>
            <person name="Meyer M."/>
            <person name="Ollivier B."/>
            <person name="Poulain J."/>
            <person name="Schoch C.L."/>
            <person name="Simon A."/>
            <person name="Spatafora J.W."/>
            <person name="Stachowiak A."/>
            <person name="Turgeon B.G."/>
            <person name="Tyler B.M."/>
            <person name="Vincent D."/>
            <person name="Weissenbach J."/>
            <person name="Amselem J."/>
            <person name="Quesneville H."/>
            <person name="Oliver R.P."/>
            <person name="Wincker P."/>
            <person name="Balesdent M.-H."/>
            <person name="Howlett B.J."/>
        </authorList>
    </citation>
    <scope>NUCLEOTIDE SEQUENCE [LARGE SCALE GENOMIC DNA]</scope>
    <source>
        <strain evidence="14">JN3 / isolate v23.1.3 / race Av1-4-5-6-7-8</strain>
    </source>
</reference>
<keyword evidence="4" id="KW-0521">NADP</keyword>
<dbReference type="AlphaFoldDB" id="E4ZI71"/>
<dbReference type="PROSITE" id="PS00061">
    <property type="entry name" value="ADH_SHORT"/>
    <property type="match status" value="1"/>
</dbReference>
<evidence type="ECO:0000256" key="3">
    <source>
        <dbReference type="ARBA" id="ARBA00022692"/>
    </source>
</evidence>